<dbReference type="FunFam" id="3.40.50.80:FF:000031">
    <property type="entry name" value="Bifunctional cytochrome P450/NADPH--P450 reductase"/>
    <property type="match status" value="1"/>
</dbReference>
<dbReference type="InterPro" id="IPR029039">
    <property type="entry name" value="Flavoprotein-like_sf"/>
</dbReference>
<dbReference type="Gene3D" id="1.20.990.10">
    <property type="entry name" value="NADPH-cytochrome p450 Reductase, Chain A, domain 3"/>
    <property type="match status" value="1"/>
</dbReference>
<evidence type="ECO:0000256" key="17">
    <source>
        <dbReference type="PIRNR" id="PIRNR000209"/>
    </source>
</evidence>
<dbReference type="InterPro" id="IPR039261">
    <property type="entry name" value="FNR_nucleotide-bd"/>
</dbReference>
<keyword evidence="7 17" id="KW-0479">Metal-binding</keyword>
<keyword evidence="4 17" id="KW-0349">Heme</keyword>
<protein>
    <recommendedName>
        <fullName evidence="17">Bifunctional cytochrome P450/NADPH--P450 reductase</fullName>
    </recommendedName>
    <domain>
        <recommendedName>
            <fullName evidence="17">Cytochrome P450</fullName>
            <ecNumber evidence="17">1.14.14.1</ecNumber>
        </recommendedName>
    </domain>
    <domain>
        <recommendedName>
            <fullName evidence="17">NADPH--cytochrome P450 reductase</fullName>
            <ecNumber evidence="17">1.6.2.4</ecNumber>
        </recommendedName>
    </domain>
</protein>
<dbReference type="SUPFAM" id="SSF52218">
    <property type="entry name" value="Flavoproteins"/>
    <property type="match status" value="1"/>
</dbReference>
<organism evidence="22 23">
    <name type="scientific">Aplosporella prunicola CBS 121167</name>
    <dbReference type="NCBI Taxonomy" id="1176127"/>
    <lineage>
        <taxon>Eukaryota</taxon>
        <taxon>Fungi</taxon>
        <taxon>Dikarya</taxon>
        <taxon>Ascomycota</taxon>
        <taxon>Pezizomycotina</taxon>
        <taxon>Dothideomycetes</taxon>
        <taxon>Dothideomycetes incertae sedis</taxon>
        <taxon>Botryosphaeriales</taxon>
        <taxon>Aplosporellaceae</taxon>
        <taxon>Aplosporella</taxon>
    </lineage>
</organism>
<dbReference type="InterPro" id="IPR023206">
    <property type="entry name" value="Bifunctional_P450_P450_red"/>
</dbReference>
<keyword evidence="3 17" id="KW-0813">Transport</keyword>
<dbReference type="Pfam" id="PF00175">
    <property type="entry name" value="NAD_binding_1"/>
    <property type="match status" value="1"/>
</dbReference>
<evidence type="ECO:0000256" key="5">
    <source>
        <dbReference type="ARBA" id="ARBA00022630"/>
    </source>
</evidence>
<dbReference type="FunFam" id="1.20.990.10:FF:000011">
    <property type="entry name" value="Bifunctional cytochrome P450/NADPH--P450 reductase"/>
    <property type="match status" value="1"/>
</dbReference>
<feature type="region of interest" description="Disordered" evidence="19">
    <location>
        <begin position="481"/>
        <end position="516"/>
    </location>
</feature>
<keyword evidence="14" id="KW-0511">Multifunctional enzyme</keyword>
<dbReference type="InterPro" id="IPR003097">
    <property type="entry name" value="CysJ-like_FAD-binding"/>
</dbReference>
<dbReference type="PIRSF" id="PIRSF000209">
    <property type="entry name" value="Bifunctional_P450_P450R"/>
    <property type="match status" value="1"/>
</dbReference>
<evidence type="ECO:0000256" key="12">
    <source>
        <dbReference type="ARBA" id="ARBA00023004"/>
    </source>
</evidence>
<evidence type="ECO:0000259" key="21">
    <source>
        <dbReference type="PROSITE" id="PS51384"/>
    </source>
</evidence>
<dbReference type="InterPro" id="IPR023173">
    <property type="entry name" value="NADPH_Cyt_P450_Rdtase_alpha"/>
</dbReference>
<feature type="compositionally biased region" description="Basic and acidic residues" evidence="19">
    <location>
        <begin position="501"/>
        <end position="511"/>
    </location>
</feature>
<evidence type="ECO:0000256" key="4">
    <source>
        <dbReference type="ARBA" id="ARBA00022617"/>
    </source>
</evidence>
<keyword evidence="6 17" id="KW-0288">FMN</keyword>
<dbReference type="InterPro" id="IPR017927">
    <property type="entry name" value="FAD-bd_FR_type"/>
</dbReference>
<dbReference type="Gene3D" id="3.40.50.80">
    <property type="entry name" value="Nucleotide-binding domain of ferredoxin-NADP reductase (FNR) module"/>
    <property type="match status" value="1"/>
</dbReference>
<dbReference type="FunFam" id="1.10.630.10:FF:000040">
    <property type="entry name" value="Bifunctional cytochrome P450/NADPH--P450 reductase"/>
    <property type="match status" value="1"/>
</dbReference>
<dbReference type="EC" id="1.6.2.4" evidence="17"/>
<keyword evidence="8 17" id="KW-0274">FAD</keyword>
<dbReference type="EC" id="1.14.14.1" evidence="17"/>
<reference evidence="22" key="1">
    <citation type="journal article" date="2020" name="Stud. Mycol.">
        <title>101 Dothideomycetes genomes: a test case for predicting lifestyles and emergence of pathogens.</title>
        <authorList>
            <person name="Haridas S."/>
            <person name="Albert R."/>
            <person name="Binder M."/>
            <person name="Bloem J."/>
            <person name="Labutti K."/>
            <person name="Salamov A."/>
            <person name="Andreopoulos B."/>
            <person name="Baker S."/>
            <person name="Barry K."/>
            <person name="Bills G."/>
            <person name="Bluhm B."/>
            <person name="Cannon C."/>
            <person name="Castanera R."/>
            <person name="Culley D."/>
            <person name="Daum C."/>
            <person name="Ezra D."/>
            <person name="Gonzalez J."/>
            <person name="Henrissat B."/>
            <person name="Kuo A."/>
            <person name="Liang C."/>
            <person name="Lipzen A."/>
            <person name="Lutzoni F."/>
            <person name="Magnuson J."/>
            <person name="Mondo S."/>
            <person name="Nolan M."/>
            <person name="Ohm R."/>
            <person name="Pangilinan J."/>
            <person name="Park H.-J."/>
            <person name="Ramirez L."/>
            <person name="Alfaro M."/>
            <person name="Sun H."/>
            <person name="Tritt A."/>
            <person name="Yoshinaga Y."/>
            <person name="Zwiers L.-H."/>
            <person name="Turgeon B."/>
            <person name="Goodwin S."/>
            <person name="Spatafora J."/>
            <person name="Crous P."/>
            <person name="Grigoriev I."/>
        </authorList>
    </citation>
    <scope>NUCLEOTIDE SEQUENCE</scope>
    <source>
        <strain evidence="22">CBS 121167</strain>
    </source>
</reference>
<dbReference type="CDD" id="cd06206">
    <property type="entry name" value="bifunctional_CYPOR"/>
    <property type="match status" value="1"/>
</dbReference>
<dbReference type="InterPro" id="IPR002401">
    <property type="entry name" value="Cyt_P450_E_grp-I"/>
</dbReference>
<evidence type="ECO:0000256" key="1">
    <source>
        <dbReference type="ARBA" id="ARBA00001971"/>
    </source>
</evidence>
<dbReference type="PANTHER" id="PTHR19384:SF127">
    <property type="entry name" value="BIFUNCTIONAL CYTOCHROME P450_NADPH--P450 REDUCTASE"/>
    <property type="match status" value="1"/>
</dbReference>
<keyword evidence="12 17" id="KW-0408">Iron</keyword>
<keyword evidence="23" id="KW-1185">Reference proteome</keyword>
<dbReference type="InterPro" id="IPR017938">
    <property type="entry name" value="Riboflavin_synthase-like_b-brl"/>
</dbReference>
<evidence type="ECO:0000256" key="8">
    <source>
        <dbReference type="ARBA" id="ARBA00022827"/>
    </source>
</evidence>
<dbReference type="GO" id="GO:0070330">
    <property type="term" value="F:aromatase activity"/>
    <property type="evidence" value="ECO:0007669"/>
    <property type="project" value="UniProtKB-UniRule"/>
</dbReference>
<dbReference type="PROSITE" id="PS50902">
    <property type="entry name" value="FLAVODOXIN_LIKE"/>
    <property type="match status" value="1"/>
</dbReference>
<dbReference type="SUPFAM" id="SSF52343">
    <property type="entry name" value="Ferredoxin reductase-like, C-terminal NADP-linked domain"/>
    <property type="match status" value="1"/>
</dbReference>
<dbReference type="InterPro" id="IPR008254">
    <property type="entry name" value="Flavodoxin/NO_synth"/>
</dbReference>
<proteinExistence type="inferred from homology"/>
<dbReference type="Gene3D" id="2.40.30.10">
    <property type="entry name" value="Translation factors"/>
    <property type="match status" value="1"/>
</dbReference>
<feature type="compositionally biased region" description="Polar residues" evidence="19">
    <location>
        <begin position="483"/>
        <end position="500"/>
    </location>
</feature>
<evidence type="ECO:0000256" key="18">
    <source>
        <dbReference type="PIRSR" id="PIRSR000209-1"/>
    </source>
</evidence>
<dbReference type="PROSITE" id="PS00086">
    <property type="entry name" value="CYTOCHROME_P450"/>
    <property type="match status" value="1"/>
</dbReference>
<evidence type="ECO:0000256" key="19">
    <source>
        <dbReference type="SAM" id="MobiDB-lite"/>
    </source>
</evidence>
<comment type="catalytic activity">
    <reaction evidence="15 17">
        <text>an organic molecule + reduced [NADPH--hemoprotein reductase] + O2 = an alcohol + oxidized [NADPH--hemoprotein reductase] + H2O + H(+)</text>
        <dbReference type="Rhea" id="RHEA:17149"/>
        <dbReference type="Rhea" id="RHEA-COMP:11964"/>
        <dbReference type="Rhea" id="RHEA-COMP:11965"/>
        <dbReference type="ChEBI" id="CHEBI:15377"/>
        <dbReference type="ChEBI" id="CHEBI:15378"/>
        <dbReference type="ChEBI" id="CHEBI:15379"/>
        <dbReference type="ChEBI" id="CHEBI:30879"/>
        <dbReference type="ChEBI" id="CHEBI:57618"/>
        <dbReference type="ChEBI" id="CHEBI:58210"/>
        <dbReference type="ChEBI" id="CHEBI:142491"/>
        <dbReference type="EC" id="1.14.14.1"/>
    </reaction>
</comment>
<keyword evidence="5 17" id="KW-0285">Flavoprotein</keyword>
<comment type="catalytic activity">
    <reaction evidence="16 17">
        <text>2 oxidized [cytochrome P450] + NADPH = 2 reduced [cytochrome P450] + NADP(+) + H(+)</text>
        <dbReference type="Rhea" id="RHEA:24040"/>
        <dbReference type="Rhea" id="RHEA-COMP:14627"/>
        <dbReference type="Rhea" id="RHEA-COMP:14628"/>
        <dbReference type="ChEBI" id="CHEBI:15378"/>
        <dbReference type="ChEBI" id="CHEBI:55376"/>
        <dbReference type="ChEBI" id="CHEBI:57783"/>
        <dbReference type="ChEBI" id="CHEBI:58349"/>
        <dbReference type="ChEBI" id="CHEBI:60344"/>
        <dbReference type="EC" id="1.6.2.4"/>
    </reaction>
</comment>
<gene>
    <name evidence="22" type="ORF">K452DRAFT_244086</name>
</gene>
<evidence type="ECO:0000256" key="13">
    <source>
        <dbReference type="ARBA" id="ARBA00023033"/>
    </source>
</evidence>
<evidence type="ECO:0000256" key="9">
    <source>
        <dbReference type="ARBA" id="ARBA00022857"/>
    </source>
</evidence>
<keyword evidence="11 17" id="KW-0560">Oxidoreductase</keyword>
<dbReference type="RefSeq" id="XP_033401473.1">
    <property type="nucleotide sequence ID" value="XM_033537937.1"/>
</dbReference>
<feature type="binding site" description="axial binding residue" evidence="18">
    <location>
        <position position="430"/>
    </location>
    <ligand>
        <name>heme</name>
        <dbReference type="ChEBI" id="CHEBI:30413"/>
    </ligand>
    <ligandPart>
        <name>Fe</name>
        <dbReference type="ChEBI" id="CHEBI:18248"/>
    </ligandPart>
</feature>
<dbReference type="PRINTS" id="PR00385">
    <property type="entry name" value="P450"/>
</dbReference>
<keyword evidence="9 17" id="KW-0521">NADP</keyword>
<dbReference type="InterPro" id="IPR017972">
    <property type="entry name" value="Cyt_P450_CS"/>
</dbReference>
<name>A0A6A6BT25_9PEZI</name>
<dbReference type="Gene3D" id="1.10.630.10">
    <property type="entry name" value="Cytochrome P450"/>
    <property type="match status" value="1"/>
</dbReference>
<dbReference type="InterPro" id="IPR001433">
    <property type="entry name" value="OxRdtase_FAD/NAD-bd"/>
</dbReference>
<evidence type="ECO:0000256" key="14">
    <source>
        <dbReference type="ARBA" id="ARBA00023268"/>
    </source>
</evidence>
<dbReference type="Pfam" id="PF00258">
    <property type="entry name" value="Flavodoxin_1"/>
    <property type="match status" value="1"/>
</dbReference>
<evidence type="ECO:0000256" key="15">
    <source>
        <dbReference type="ARBA" id="ARBA00047827"/>
    </source>
</evidence>
<dbReference type="GO" id="GO:0020037">
    <property type="term" value="F:heme binding"/>
    <property type="evidence" value="ECO:0007669"/>
    <property type="project" value="UniProtKB-UniRule"/>
</dbReference>
<evidence type="ECO:0000259" key="20">
    <source>
        <dbReference type="PROSITE" id="PS50902"/>
    </source>
</evidence>
<dbReference type="SUPFAM" id="SSF48264">
    <property type="entry name" value="Cytochrome P450"/>
    <property type="match status" value="1"/>
</dbReference>
<dbReference type="OrthoDB" id="1470350at2759"/>
<evidence type="ECO:0000256" key="11">
    <source>
        <dbReference type="ARBA" id="ARBA00023002"/>
    </source>
</evidence>
<feature type="domain" description="FAD-binding FR-type" evidence="21">
    <location>
        <begin position="703"/>
        <end position="936"/>
    </location>
</feature>
<dbReference type="InterPro" id="IPR036396">
    <property type="entry name" value="Cyt_P450_sf"/>
</dbReference>
<dbReference type="GO" id="GO:0003958">
    <property type="term" value="F:NADPH-hemoprotein reductase activity"/>
    <property type="evidence" value="ECO:0007669"/>
    <property type="project" value="UniProtKB-UniRule"/>
</dbReference>
<dbReference type="GeneID" id="54295433"/>
<evidence type="ECO:0000256" key="16">
    <source>
        <dbReference type="ARBA" id="ARBA00049342"/>
    </source>
</evidence>
<dbReference type="GO" id="GO:0005829">
    <property type="term" value="C:cytosol"/>
    <property type="evidence" value="ECO:0007669"/>
    <property type="project" value="TreeGrafter"/>
</dbReference>
<dbReference type="SUPFAM" id="SSF63380">
    <property type="entry name" value="Riboflavin synthase domain-like"/>
    <property type="match status" value="1"/>
</dbReference>
<evidence type="ECO:0000256" key="3">
    <source>
        <dbReference type="ARBA" id="ARBA00022448"/>
    </source>
</evidence>
<dbReference type="CDD" id="cd11068">
    <property type="entry name" value="CYP120A1"/>
    <property type="match status" value="1"/>
</dbReference>
<dbReference type="PRINTS" id="PR00463">
    <property type="entry name" value="EP450I"/>
</dbReference>
<evidence type="ECO:0000256" key="2">
    <source>
        <dbReference type="ARBA" id="ARBA00010018"/>
    </source>
</evidence>
<dbReference type="PANTHER" id="PTHR19384">
    <property type="entry name" value="NITRIC OXIDE SYNTHASE-RELATED"/>
    <property type="match status" value="1"/>
</dbReference>
<dbReference type="FunFam" id="2.40.30.10:FF:000198">
    <property type="entry name" value="Bifunctional cytochrome P450/NADPH--P450 reductase"/>
    <property type="match status" value="1"/>
</dbReference>
<dbReference type="EMBL" id="ML995477">
    <property type="protein sequence ID" value="KAF2145761.1"/>
    <property type="molecule type" value="Genomic_DNA"/>
</dbReference>
<keyword evidence="10 17" id="KW-0249">Electron transport</keyword>
<comment type="cofactor">
    <cofactor evidence="17">
        <name>FAD</name>
        <dbReference type="ChEBI" id="CHEBI:57692"/>
    </cofactor>
    <cofactor evidence="17">
        <name>FMN</name>
        <dbReference type="ChEBI" id="CHEBI:58210"/>
    </cofactor>
</comment>
<evidence type="ECO:0000313" key="22">
    <source>
        <dbReference type="EMBL" id="KAF2145761.1"/>
    </source>
</evidence>
<dbReference type="InterPro" id="IPR001128">
    <property type="entry name" value="Cyt_P450"/>
</dbReference>
<evidence type="ECO:0000256" key="10">
    <source>
        <dbReference type="ARBA" id="ARBA00022982"/>
    </source>
</evidence>
<evidence type="ECO:0000313" key="23">
    <source>
        <dbReference type="Proteomes" id="UP000799438"/>
    </source>
</evidence>
<dbReference type="GO" id="GO:0010181">
    <property type="term" value="F:FMN binding"/>
    <property type="evidence" value="ECO:0007669"/>
    <property type="project" value="UniProtKB-UniRule"/>
</dbReference>
<keyword evidence="13 17" id="KW-0503">Monooxygenase</keyword>
<evidence type="ECO:0000256" key="7">
    <source>
        <dbReference type="ARBA" id="ARBA00022723"/>
    </source>
</evidence>
<dbReference type="Proteomes" id="UP000799438">
    <property type="component" value="Unassembled WGS sequence"/>
</dbReference>
<dbReference type="Pfam" id="PF00667">
    <property type="entry name" value="FAD_binding_1"/>
    <property type="match status" value="1"/>
</dbReference>
<evidence type="ECO:0000256" key="6">
    <source>
        <dbReference type="ARBA" id="ARBA00022643"/>
    </source>
</evidence>
<accession>A0A6A6BT25</accession>
<comment type="cofactor">
    <cofactor evidence="1 17 18">
        <name>heme</name>
        <dbReference type="ChEBI" id="CHEBI:30413"/>
    </cofactor>
</comment>
<comment type="similarity">
    <text evidence="2 17">In the N-terminal section; belongs to the cytochrome P450 family.</text>
</comment>
<dbReference type="Gene3D" id="3.40.50.360">
    <property type="match status" value="1"/>
</dbReference>
<dbReference type="AlphaFoldDB" id="A0A6A6BT25"/>
<dbReference type="GO" id="GO:0050660">
    <property type="term" value="F:flavin adenine dinucleotide binding"/>
    <property type="evidence" value="ECO:0007669"/>
    <property type="project" value="TreeGrafter"/>
</dbReference>
<feature type="domain" description="Flavodoxin-like" evidence="20">
    <location>
        <begin position="524"/>
        <end position="665"/>
    </location>
</feature>
<sequence length="1098" mass="121147">MLSHFALVDPAVRQNTNMADQENKEDVPIPQPPGLPFFGNIADMDPEFPLGSLMRMADTYGTIYRFVIAGQPRVVIGSQALMNEVCDESRFMKKVVAGLEEVRNGVHDGLFTAYGPQERNWGIAHRVLIPAFGPLSIRGMFDEMHDIASQLVLKWARHGPAHNIEVVDDFTRLTLDTLALCAMDYRFNSYYYQQMHPFIEAMAGFLVESGNRARRPAITQAFYRQAQYKYEADIALLQKTAYDVIKTRRANPVDKKDLLNAMIDGRDPKTGEGLSDQSIMDNMITFLIAGHETTSGLLSFAFYYLIKNPQAYQKAQEEVDKVIGNGPITIDHLSKLPYLNAVLRETLRLTPTAPAIAMAPLKDEVLGGKFHVQKDEAVVALLPKIHRDPVVYGEDADAWRPERMLDENFDRINKEFPNCWKPFGNGMRGCIGRPFAWQEALLVTAILLQNFNFVAEDPSYQLKFKQTLTIKPKGFRMRATLRNGRSPTSLEHQLTSTSITEPKDNGRKTTDSKGGATIQGGVPLSVFYGSNTGTCEALARRLAGNAGTYGFSVKTVDALDALKASVPTDHPVAIVTASFEGQPPDNAGHFVSWLESLEGNEMDKVNYAVFGCGHHDWAQTFHRIPKHVDTLLEQRGGHRIAPLGTADAAAGDMFTDFERWEDEIFWPAMKAQYGSQASSAAAGGALDQFEVQVSSPRPSTLRQEVKEARVVAARTLTAPGVPEKRHIEIQLPSDTEYSVGDYLAVLPLNPKETVARVMRYFGLAWDSMLTVSASSPTTLPTDNPISAADLFGAYVELAQPASRRNVATLAEATQDEATKKELARYSSDDAAFSAEISAKRVSVLDLLERYPSVTLPLNSFLQMVPPMRVRQYSVSSSPLQDPAHASLTYAVLDQPALGGAPGARHLGVASSYLARLGVGDRLHVSVRPSSQAFRPPVDAENVPVVMVGAGSGLAPFRGFVQERAAQLAAGRSLAPALLFFGCRDPEGDDLYREEFEQWEKAGAVEVRRAYSRQPDASAGCKYVQDRLYADRADVLALWERGAKVFVCGSSEVGNAIREVSLRIAREKAESDGKETSDERLEKWFEGVRNDRYATDVFA</sequence>
<dbReference type="GO" id="GO:0005506">
    <property type="term" value="F:iron ion binding"/>
    <property type="evidence" value="ECO:0007669"/>
    <property type="project" value="UniProtKB-UniRule"/>
</dbReference>
<dbReference type="Pfam" id="PF00067">
    <property type="entry name" value="p450"/>
    <property type="match status" value="1"/>
</dbReference>
<dbReference type="PROSITE" id="PS51384">
    <property type="entry name" value="FAD_FR"/>
    <property type="match status" value="1"/>
</dbReference>